<dbReference type="CDD" id="cd14014">
    <property type="entry name" value="STKc_PknB_like"/>
    <property type="match status" value="1"/>
</dbReference>
<dbReference type="RefSeq" id="WP_127931389.1">
    <property type="nucleotide sequence ID" value="NZ_SAUN01000001.1"/>
</dbReference>
<dbReference type="InterPro" id="IPR011009">
    <property type="entry name" value="Kinase-like_dom_sf"/>
</dbReference>
<dbReference type="Pfam" id="PF00069">
    <property type="entry name" value="Pkinase"/>
    <property type="match status" value="1"/>
</dbReference>
<dbReference type="FunFam" id="1.10.510.10:FF:000021">
    <property type="entry name" value="Serine/threonine protein kinase"/>
    <property type="match status" value="1"/>
</dbReference>
<evidence type="ECO:0000256" key="2">
    <source>
        <dbReference type="ARBA" id="ARBA00022527"/>
    </source>
</evidence>
<gene>
    <name evidence="10" type="ORF">EDD27_1136</name>
</gene>
<organism evidence="10 11">
    <name type="scientific">Nonomuraea polychroma</name>
    <dbReference type="NCBI Taxonomy" id="46176"/>
    <lineage>
        <taxon>Bacteria</taxon>
        <taxon>Bacillati</taxon>
        <taxon>Actinomycetota</taxon>
        <taxon>Actinomycetes</taxon>
        <taxon>Streptosporangiales</taxon>
        <taxon>Streptosporangiaceae</taxon>
        <taxon>Nonomuraea</taxon>
    </lineage>
</organism>
<dbReference type="Gene3D" id="1.10.510.10">
    <property type="entry name" value="Transferase(Phosphotransferase) domain 1"/>
    <property type="match status" value="1"/>
</dbReference>
<dbReference type="InterPro" id="IPR000719">
    <property type="entry name" value="Prot_kinase_dom"/>
</dbReference>
<keyword evidence="5 10" id="KW-0418">Kinase</keyword>
<dbReference type="GO" id="GO:0005524">
    <property type="term" value="F:ATP binding"/>
    <property type="evidence" value="ECO:0007669"/>
    <property type="project" value="UniProtKB-UniRule"/>
</dbReference>
<dbReference type="EMBL" id="SAUN01000001">
    <property type="protein sequence ID" value="RVX38808.1"/>
    <property type="molecule type" value="Genomic_DNA"/>
</dbReference>
<feature type="domain" description="Protein kinase" evidence="9">
    <location>
        <begin position="13"/>
        <end position="269"/>
    </location>
</feature>
<evidence type="ECO:0000313" key="11">
    <source>
        <dbReference type="Proteomes" id="UP000284824"/>
    </source>
</evidence>
<accession>A0A438LZY5</accession>
<dbReference type="InterPro" id="IPR017441">
    <property type="entry name" value="Protein_kinase_ATP_BS"/>
</dbReference>
<evidence type="ECO:0000256" key="8">
    <source>
        <dbReference type="SAM" id="MobiDB-lite"/>
    </source>
</evidence>
<dbReference type="AlphaFoldDB" id="A0A438LZY5"/>
<evidence type="ECO:0000256" key="6">
    <source>
        <dbReference type="ARBA" id="ARBA00022840"/>
    </source>
</evidence>
<feature type="region of interest" description="Disordered" evidence="8">
    <location>
        <begin position="275"/>
        <end position="298"/>
    </location>
</feature>
<keyword evidence="11" id="KW-1185">Reference proteome</keyword>
<dbReference type="PROSITE" id="PS00107">
    <property type="entry name" value="PROTEIN_KINASE_ATP"/>
    <property type="match status" value="1"/>
</dbReference>
<dbReference type="Gene3D" id="3.30.200.20">
    <property type="entry name" value="Phosphorylase Kinase, domain 1"/>
    <property type="match status" value="1"/>
</dbReference>
<evidence type="ECO:0000313" key="10">
    <source>
        <dbReference type="EMBL" id="RVX38808.1"/>
    </source>
</evidence>
<keyword evidence="2" id="KW-0723">Serine/threonine-protein kinase</keyword>
<dbReference type="OrthoDB" id="9762169at2"/>
<feature type="compositionally biased region" description="Pro residues" evidence="8">
    <location>
        <begin position="376"/>
        <end position="391"/>
    </location>
</feature>
<protein>
    <recommendedName>
        <fullName evidence="1">non-specific serine/threonine protein kinase</fullName>
        <ecNumber evidence="1">2.7.11.1</ecNumber>
    </recommendedName>
</protein>
<comment type="caution">
    <text evidence="10">The sequence shown here is derived from an EMBL/GenBank/DDBJ whole genome shotgun (WGS) entry which is preliminary data.</text>
</comment>
<keyword evidence="4 7" id="KW-0547">Nucleotide-binding</keyword>
<dbReference type="SUPFAM" id="SSF56112">
    <property type="entry name" value="Protein kinase-like (PK-like)"/>
    <property type="match status" value="1"/>
</dbReference>
<feature type="binding site" evidence="7">
    <location>
        <position position="42"/>
    </location>
    <ligand>
        <name>ATP</name>
        <dbReference type="ChEBI" id="CHEBI:30616"/>
    </ligand>
</feature>
<keyword evidence="3" id="KW-0808">Transferase</keyword>
<evidence type="ECO:0000256" key="7">
    <source>
        <dbReference type="PROSITE-ProRule" id="PRU10141"/>
    </source>
</evidence>
<reference evidence="10 11" key="1">
    <citation type="submission" date="2019-01" db="EMBL/GenBank/DDBJ databases">
        <title>Sequencing the genomes of 1000 actinobacteria strains.</title>
        <authorList>
            <person name="Klenk H.-P."/>
        </authorList>
    </citation>
    <scope>NUCLEOTIDE SEQUENCE [LARGE SCALE GENOMIC DNA]</scope>
    <source>
        <strain evidence="10 11">DSM 43925</strain>
    </source>
</reference>
<evidence type="ECO:0000256" key="1">
    <source>
        <dbReference type="ARBA" id="ARBA00012513"/>
    </source>
</evidence>
<evidence type="ECO:0000259" key="9">
    <source>
        <dbReference type="PROSITE" id="PS50011"/>
    </source>
</evidence>
<name>A0A438LZY5_9ACTN</name>
<dbReference type="PANTHER" id="PTHR43289:SF6">
    <property type="entry name" value="SERINE_THREONINE-PROTEIN KINASE NEKL-3"/>
    <property type="match status" value="1"/>
</dbReference>
<evidence type="ECO:0000256" key="5">
    <source>
        <dbReference type="ARBA" id="ARBA00022777"/>
    </source>
</evidence>
<feature type="region of interest" description="Disordered" evidence="8">
    <location>
        <begin position="353"/>
        <end position="404"/>
    </location>
</feature>
<dbReference type="GO" id="GO:0004674">
    <property type="term" value="F:protein serine/threonine kinase activity"/>
    <property type="evidence" value="ECO:0007669"/>
    <property type="project" value="UniProtKB-KW"/>
</dbReference>
<evidence type="ECO:0000256" key="4">
    <source>
        <dbReference type="ARBA" id="ARBA00022741"/>
    </source>
</evidence>
<evidence type="ECO:0000256" key="3">
    <source>
        <dbReference type="ARBA" id="ARBA00022679"/>
    </source>
</evidence>
<keyword evidence="6 7" id="KW-0067">ATP-binding</keyword>
<dbReference type="EC" id="2.7.11.1" evidence="1"/>
<dbReference type="SMART" id="SM00220">
    <property type="entry name" value="S_TKc"/>
    <property type="match status" value="1"/>
</dbReference>
<dbReference type="PROSITE" id="PS50011">
    <property type="entry name" value="PROTEIN_KINASE_DOM"/>
    <property type="match status" value="1"/>
</dbReference>
<sequence length="498" mass="52032">MPDVTPAMIAGRYVLIELIGQGGMAEVWRGHDQRLDVGVAVKIMNPLTGGIAAGERFARESKAAARIVHPNVVTVLDVGQDEQRRYLVMELLTGRSLAAELAVRGPLPVAEACHLLSQAAAGLDAAHRAGVVHRDVKPANLHLTADGRLKVVDFGLAHMATEASRLTTVGTIIGTPAYLAPEQIDGSGGEAATDIYALGCVAYELLCGRPPFTGSPAELVYQHVHHAPAPPGNQRPDIPIELERLILAMLAKNPADRPAGAEHVRQVFGAVAHAARARGRHAHQPTQVTPVPPPGAARARETRVLDAPPSGILNAGSPPGPGSSDGRRLLLQVAAAVAAIAVITLGATAVFSGSGDQAAAPPSATPSDADRVSEQPQPPATAKPSVRPTPSPTRTSTRPVARDPRTWLVALDQAVSAQQAQGGIDGDVAGKAHEKIREAAKKLVEGKTREAREKIQELGKDLAEARREGKLADGPLTQFLNRSGLVLAGEGAEEEDDD</sequence>
<dbReference type="PANTHER" id="PTHR43289">
    <property type="entry name" value="MITOGEN-ACTIVATED PROTEIN KINASE KINASE KINASE 20-RELATED"/>
    <property type="match status" value="1"/>
</dbReference>
<feature type="compositionally biased region" description="Low complexity" evidence="8">
    <location>
        <begin position="358"/>
        <end position="367"/>
    </location>
</feature>
<proteinExistence type="predicted"/>
<dbReference type="Proteomes" id="UP000284824">
    <property type="component" value="Unassembled WGS sequence"/>
</dbReference>